<proteinExistence type="inferred from homology"/>
<dbReference type="EMBL" id="FLQZ01000033">
    <property type="protein sequence ID" value="SBT12976.1"/>
    <property type="molecule type" value="Genomic_DNA"/>
</dbReference>
<dbReference type="PANTHER" id="PTHR30349">
    <property type="entry name" value="PHAGE INTEGRASE-RELATED"/>
    <property type="match status" value="1"/>
</dbReference>
<gene>
    <name evidence="7" type="primary">xerC_5</name>
    <name evidence="7" type="ORF">VCE7224_01720</name>
</gene>
<evidence type="ECO:0000256" key="5">
    <source>
        <dbReference type="SAM" id="MobiDB-lite"/>
    </source>
</evidence>
<evidence type="ECO:0000256" key="4">
    <source>
        <dbReference type="ARBA" id="ARBA00023172"/>
    </source>
</evidence>
<feature type="domain" description="Tyr recombinase" evidence="6">
    <location>
        <begin position="204"/>
        <end position="445"/>
    </location>
</feature>
<evidence type="ECO:0000256" key="3">
    <source>
        <dbReference type="ARBA" id="ARBA00023125"/>
    </source>
</evidence>
<organism evidence="7 8">
    <name type="scientific">Vibrio celticus</name>
    <dbReference type="NCBI Taxonomy" id="446372"/>
    <lineage>
        <taxon>Bacteria</taxon>
        <taxon>Pseudomonadati</taxon>
        <taxon>Pseudomonadota</taxon>
        <taxon>Gammaproteobacteria</taxon>
        <taxon>Vibrionales</taxon>
        <taxon>Vibrionaceae</taxon>
        <taxon>Vibrio</taxon>
    </lineage>
</organism>
<evidence type="ECO:0000313" key="7">
    <source>
        <dbReference type="EMBL" id="SBT12976.1"/>
    </source>
</evidence>
<accession>A0A1C3JCW8</accession>
<dbReference type="SUPFAM" id="SSF56349">
    <property type="entry name" value="DNA breaking-rejoining enzymes"/>
    <property type="match status" value="1"/>
</dbReference>
<keyword evidence="4" id="KW-0233">DNA recombination</keyword>
<dbReference type="InterPro" id="IPR050090">
    <property type="entry name" value="Tyrosine_recombinase_XerCD"/>
</dbReference>
<dbReference type="Gene3D" id="1.10.443.10">
    <property type="entry name" value="Intergrase catalytic core"/>
    <property type="match status" value="1"/>
</dbReference>
<dbReference type="InterPro" id="IPR013762">
    <property type="entry name" value="Integrase-like_cat_sf"/>
</dbReference>
<protein>
    <submittedName>
        <fullName evidence="7">Tyrosine recombinase XerC</fullName>
    </submittedName>
</protein>
<dbReference type="CDD" id="cd00397">
    <property type="entry name" value="DNA_BRE_C"/>
    <property type="match status" value="1"/>
</dbReference>
<dbReference type="GO" id="GO:0003677">
    <property type="term" value="F:DNA binding"/>
    <property type="evidence" value="ECO:0007669"/>
    <property type="project" value="UniProtKB-KW"/>
</dbReference>
<dbReference type="InterPro" id="IPR011010">
    <property type="entry name" value="DNA_brk_join_enz"/>
</dbReference>
<dbReference type="InterPro" id="IPR002104">
    <property type="entry name" value="Integrase_catalytic"/>
</dbReference>
<feature type="compositionally biased region" description="Basic and acidic residues" evidence="5">
    <location>
        <begin position="197"/>
        <end position="206"/>
    </location>
</feature>
<comment type="similarity">
    <text evidence="1">Belongs to the 'phage' integrase family.</text>
</comment>
<dbReference type="GO" id="GO:0006310">
    <property type="term" value="P:DNA recombination"/>
    <property type="evidence" value="ECO:0007669"/>
    <property type="project" value="UniProtKB-KW"/>
</dbReference>
<sequence>MEIHREQLIFQNGERFSCLSDANGVPDFWTTLFLTTHYRGSTQETMRNISNVLVHFLLWDEMQEQPFFEKVIGIADADEAAPASQFSLPEFLSTLEARSLAHHCKLQTKAVRRKHTQKTESNVISMRAQLPSSVAPDEVVGVKLHRHRLKVVAEFLHFMVDVGLRHYSHYAYYLDAAEKVKQVIIKQRPKRQGARAKRNDPDKKAPPPEVFEEIMRIAEPECIDNPFTALVRERNYLIIRVLYETGMRVGELLQLKVADVNFAAQTISIVRRHDDPEDIWRGLEPNAKTLERDLPISLELTDLLRDYVIGERRHMVQVLPASQSHGFLFVSSKNTVGQPLSIKQCSKLLLKIARDKGLASFIEAEGIKVDKLASAHAYRHNRNNLISRIIDINNRLAREEGRMDDIISEKKEIQIRMYIMGHSDEKSAEVYNLRHTKESAEKISMTLMKEESEKMRKFNGKVNEVAEDELKKLIPSVLGVAYELSDNAEKENK</sequence>
<dbReference type="RefSeq" id="WP_065676181.1">
    <property type="nucleotide sequence ID" value="NZ_AP025463.1"/>
</dbReference>
<dbReference type="PANTHER" id="PTHR30349:SF41">
    <property type="entry name" value="INTEGRASE_RECOMBINASE PROTEIN MJ0367-RELATED"/>
    <property type="match status" value="1"/>
</dbReference>
<reference evidence="8" key="1">
    <citation type="submission" date="2016-06" db="EMBL/GenBank/DDBJ databases">
        <authorList>
            <person name="Rodrigo-Torres L."/>
            <person name="Arahal D.R."/>
        </authorList>
    </citation>
    <scope>NUCLEOTIDE SEQUENCE [LARGE SCALE GENOMIC DNA]</scope>
    <source>
        <strain evidence="8">CECT 7224</strain>
    </source>
</reference>
<dbReference type="Proteomes" id="UP000092819">
    <property type="component" value="Unassembled WGS sequence"/>
</dbReference>
<evidence type="ECO:0000256" key="2">
    <source>
        <dbReference type="ARBA" id="ARBA00022908"/>
    </source>
</evidence>
<feature type="region of interest" description="Disordered" evidence="5">
    <location>
        <begin position="187"/>
        <end position="207"/>
    </location>
</feature>
<feature type="compositionally biased region" description="Basic residues" evidence="5">
    <location>
        <begin position="187"/>
        <end position="196"/>
    </location>
</feature>
<evidence type="ECO:0000259" key="6">
    <source>
        <dbReference type="PROSITE" id="PS51898"/>
    </source>
</evidence>
<dbReference type="PROSITE" id="PS51898">
    <property type="entry name" value="TYR_RECOMBINASE"/>
    <property type="match status" value="1"/>
</dbReference>
<name>A0A1C3JCW8_9VIBR</name>
<keyword evidence="8" id="KW-1185">Reference proteome</keyword>
<evidence type="ECO:0000256" key="1">
    <source>
        <dbReference type="ARBA" id="ARBA00008857"/>
    </source>
</evidence>
<dbReference type="GO" id="GO:0015074">
    <property type="term" value="P:DNA integration"/>
    <property type="evidence" value="ECO:0007669"/>
    <property type="project" value="UniProtKB-KW"/>
</dbReference>
<keyword evidence="2" id="KW-0229">DNA integration</keyword>
<dbReference type="AlphaFoldDB" id="A0A1C3JCW8"/>
<keyword evidence="3" id="KW-0238">DNA-binding</keyword>
<evidence type="ECO:0000313" key="8">
    <source>
        <dbReference type="Proteomes" id="UP000092819"/>
    </source>
</evidence>
<dbReference type="Pfam" id="PF00589">
    <property type="entry name" value="Phage_integrase"/>
    <property type="match status" value="1"/>
</dbReference>